<dbReference type="SUPFAM" id="SSF53955">
    <property type="entry name" value="Lysozyme-like"/>
    <property type="match status" value="1"/>
</dbReference>
<feature type="domain" description="TtsA-like Glycoside hydrolase family 108" evidence="2">
    <location>
        <begin position="10"/>
        <end position="93"/>
    </location>
</feature>
<reference evidence="4 5" key="1">
    <citation type="submission" date="2024-01" db="EMBL/GenBank/DDBJ databases">
        <title>Hyphobacterium bacterium isolated from marine sediment.</title>
        <authorList>
            <person name="Zhao S."/>
        </authorList>
    </citation>
    <scope>NUCLEOTIDE SEQUENCE [LARGE SCALE GENOMIC DNA]</scope>
    <source>
        <strain evidence="5">HN65</strain>
    </source>
</reference>
<dbReference type="GO" id="GO:0016787">
    <property type="term" value="F:hydrolase activity"/>
    <property type="evidence" value="ECO:0007669"/>
    <property type="project" value="UniProtKB-KW"/>
</dbReference>
<comment type="caution">
    <text evidence="4">The sequence shown here is derived from an EMBL/GenBank/DDBJ whole genome shotgun (WGS) entry which is preliminary data.</text>
</comment>
<dbReference type="InterPro" id="IPR023346">
    <property type="entry name" value="Lysozyme-like_dom_sf"/>
</dbReference>
<sequence length="196" mass="21236">MSTNFDAALEHVLQFEGGYVDHPSDPGGATNMGITIGTLADWRGTPVTKEDVRNLTLQEAGQIYKARYWDTCRCDEMPKGIAFMLFDAAVNHGPYRATLFLQQAAGVPDDGVIGPQTLGAVNGADEASLTEEYAAQRMNFYGKLSTFSVFGLGWSRRLMSAFSLAMPSDEYAGYSDTPPPFDTSDLPDNANNGAWA</sequence>
<dbReference type="Proteomes" id="UP001354971">
    <property type="component" value="Unassembled WGS sequence"/>
</dbReference>
<dbReference type="RefSeq" id="WP_330198287.1">
    <property type="nucleotide sequence ID" value="NZ_JAZDRP010000002.1"/>
</dbReference>
<evidence type="ECO:0000313" key="4">
    <source>
        <dbReference type="EMBL" id="MEE2525628.1"/>
    </source>
</evidence>
<proteinExistence type="predicted"/>
<organism evidence="4 5">
    <name type="scientific">Hyphobacterium lacteum</name>
    <dbReference type="NCBI Taxonomy" id="3116575"/>
    <lineage>
        <taxon>Bacteria</taxon>
        <taxon>Pseudomonadati</taxon>
        <taxon>Pseudomonadota</taxon>
        <taxon>Alphaproteobacteria</taxon>
        <taxon>Maricaulales</taxon>
        <taxon>Maricaulaceae</taxon>
        <taxon>Hyphobacterium</taxon>
    </lineage>
</organism>
<dbReference type="CDD" id="cd13926">
    <property type="entry name" value="N-acetylmuramidase_GH108"/>
    <property type="match status" value="1"/>
</dbReference>
<evidence type="ECO:0000256" key="1">
    <source>
        <dbReference type="SAM" id="MobiDB-lite"/>
    </source>
</evidence>
<feature type="region of interest" description="Disordered" evidence="1">
    <location>
        <begin position="175"/>
        <end position="196"/>
    </location>
</feature>
<evidence type="ECO:0000259" key="3">
    <source>
        <dbReference type="Pfam" id="PF09374"/>
    </source>
</evidence>
<protein>
    <submittedName>
        <fullName evidence="4">Glycoside hydrolase family 108 protein</fullName>
    </submittedName>
</protein>
<accession>A0ABU7LP21</accession>
<keyword evidence="5" id="KW-1185">Reference proteome</keyword>
<dbReference type="Pfam" id="PF09374">
    <property type="entry name" value="PG_binding_3"/>
    <property type="match status" value="1"/>
</dbReference>
<dbReference type="Gene3D" id="1.20.141.10">
    <property type="entry name" value="Chitosanase, subunit A, domain 1"/>
    <property type="match status" value="1"/>
</dbReference>
<evidence type="ECO:0000259" key="2">
    <source>
        <dbReference type="Pfam" id="PF05838"/>
    </source>
</evidence>
<gene>
    <name evidence="4" type="ORF">V0U79_04560</name>
</gene>
<dbReference type="Pfam" id="PF05838">
    <property type="entry name" value="Glyco_hydro_108"/>
    <property type="match status" value="1"/>
</dbReference>
<feature type="domain" description="Peptidoglycan binding" evidence="3">
    <location>
        <begin position="97"/>
        <end position="157"/>
    </location>
</feature>
<name>A0ABU7LP21_9PROT</name>
<keyword evidence="4" id="KW-0378">Hydrolase</keyword>
<evidence type="ECO:0000313" key="5">
    <source>
        <dbReference type="Proteomes" id="UP001354971"/>
    </source>
</evidence>
<dbReference type="InterPro" id="IPR008565">
    <property type="entry name" value="TtsA-like_GH18_dom"/>
</dbReference>
<dbReference type="EMBL" id="JAZDRP010000002">
    <property type="protein sequence ID" value="MEE2525628.1"/>
    <property type="molecule type" value="Genomic_DNA"/>
</dbReference>
<dbReference type="InterPro" id="IPR018537">
    <property type="entry name" value="Peptidoglycan-bd_3"/>
</dbReference>